<proteinExistence type="predicted"/>
<dbReference type="eggNOG" id="ENOG5032WUQ">
    <property type="taxonomic scope" value="Bacteria"/>
</dbReference>
<dbReference type="RefSeq" id="WP_006689672.1">
    <property type="nucleotide sequence ID" value="NZ_GG694006.1"/>
</dbReference>
<evidence type="ECO:0000313" key="2">
    <source>
        <dbReference type="Proteomes" id="UP000005309"/>
    </source>
</evidence>
<protein>
    <submittedName>
        <fullName evidence="1">Uncharacterized protein</fullName>
    </submittedName>
</protein>
<accession>C4V344</accession>
<dbReference type="OrthoDB" id="1666000at2"/>
<reference evidence="1 2" key="1">
    <citation type="submission" date="2009-04" db="EMBL/GenBank/DDBJ databases">
        <authorList>
            <person name="Qin X."/>
            <person name="Bachman B."/>
            <person name="Battles P."/>
            <person name="Bell A."/>
            <person name="Bess C."/>
            <person name="Bickham C."/>
            <person name="Chaboub L."/>
            <person name="Chen D."/>
            <person name="Coyle M."/>
            <person name="Deiros D.R."/>
            <person name="Dinh H."/>
            <person name="Forbes L."/>
            <person name="Fowler G."/>
            <person name="Francisco L."/>
            <person name="Fu Q."/>
            <person name="Gubbala S."/>
            <person name="Hale W."/>
            <person name="Han Y."/>
            <person name="Hemphill L."/>
            <person name="Highlander S.K."/>
            <person name="Hirani K."/>
            <person name="Hogues M."/>
            <person name="Jackson L."/>
            <person name="Jakkamsetti A."/>
            <person name="Javaid M."/>
            <person name="Jiang H."/>
            <person name="Korchina V."/>
            <person name="Kovar C."/>
            <person name="Lara F."/>
            <person name="Lee S."/>
            <person name="Mata R."/>
            <person name="Mathew T."/>
            <person name="Moen C."/>
            <person name="Morales K."/>
            <person name="Munidasa M."/>
            <person name="Nazareth L."/>
            <person name="Ngo R."/>
            <person name="Nguyen L."/>
            <person name="Okwuonu G."/>
            <person name="Ongeri F."/>
            <person name="Patil S."/>
            <person name="Petrosino J."/>
            <person name="Pham C."/>
            <person name="Pham P."/>
            <person name="Pu L.-L."/>
            <person name="Puazo M."/>
            <person name="Raj R."/>
            <person name="Reid J."/>
            <person name="Rouhana J."/>
            <person name="Saada N."/>
            <person name="Shang Y."/>
            <person name="Simmons D."/>
            <person name="Thornton R."/>
            <person name="Warren J."/>
            <person name="Weissenberger G."/>
            <person name="Zhang J."/>
            <person name="Zhang L."/>
            <person name="Zhou C."/>
            <person name="Zhu D."/>
            <person name="Muzny D."/>
            <person name="Worley K."/>
            <person name="Gibbs R."/>
        </authorList>
    </citation>
    <scope>NUCLEOTIDE SEQUENCE [LARGE SCALE GENOMIC DNA]</scope>
    <source>
        <strain evidence="1 2">ATCC 43531</strain>
    </source>
</reference>
<keyword evidence="2" id="KW-1185">Reference proteome</keyword>
<sequence>MFICKSLVRDPRNKIVDVDLIQPSWFTEATDAEGLKKISKYIDDRNYIEGVILLSYNNENIFTYRNWDDVNYWWMYITLAVQMVLDEGEGWLYMPDQPAKITFKECGNDLIKMYTEWNDKTYILPEKELLTTLLKGSIQFFEAIDEPLELHGEYNDEIKFSKELLLKVENKFPQKLHNNINL</sequence>
<dbReference type="EMBL" id="ACLA01000013">
    <property type="protein sequence ID" value="EEQ48656.1"/>
    <property type="molecule type" value="Genomic_DNA"/>
</dbReference>
<dbReference type="STRING" id="638302.HMPREF0908_0938"/>
<dbReference type="AlphaFoldDB" id="C4V344"/>
<dbReference type="GeneID" id="32476773"/>
<gene>
    <name evidence="1" type="ORF">HMPREF0908_0938</name>
</gene>
<comment type="caution">
    <text evidence="1">The sequence shown here is derived from an EMBL/GenBank/DDBJ whole genome shotgun (WGS) entry which is preliminary data.</text>
</comment>
<dbReference type="HOGENOM" id="CLU_126577_0_0_9"/>
<name>C4V344_9FIRM</name>
<evidence type="ECO:0000313" key="1">
    <source>
        <dbReference type="EMBL" id="EEQ48656.1"/>
    </source>
</evidence>
<dbReference type="Proteomes" id="UP000005309">
    <property type="component" value="Unassembled WGS sequence"/>
</dbReference>
<organism evidence="1 2">
    <name type="scientific">Selenomonas flueggei ATCC 43531</name>
    <dbReference type="NCBI Taxonomy" id="638302"/>
    <lineage>
        <taxon>Bacteria</taxon>
        <taxon>Bacillati</taxon>
        <taxon>Bacillota</taxon>
        <taxon>Negativicutes</taxon>
        <taxon>Selenomonadales</taxon>
        <taxon>Selenomonadaceae</taxon>
        <taxon>Selenomonas</taxon>
    </lineage>
</organism>